<dbReference type="PANTHER" id="PTHR42941:SF1">
    <property type="entry name" value="SLL1037 PROTEIN"/>
    <property type="match status" value="1"/>
</dbReference>
<dbReference type="AlphaFoldDB" id="A0A7H1MXM6"/>
<evidence type="ECO:0000313" key="2">
    <source>
        <dbReference type="EMBL" id="QNT68212.1"/>
    </source>
</evidence>
<protein>
    <submittedName>
        <fullName evidence="2">TAXI family TRAP transporter solute-binding subunit</fullName>
    </submittedName>
</protein>
<organism evidence="2 3">
    <name type="scientific">Defluviicoccus vanus</name>
    <dbReference type="NCBI Taxonomy" id="111831"/>
    <lineage>
        <taxon>Bacteria</taxon>
        <taxon>Pseudomonadati</taxon>
        <taxon>Pseudomonadota</taxon>
        <taxon>Alphaproteobacteria</taxon>
        <taxon>Rhodospirillales</taxon>
        <taxon>Rhodospirillaceae</taxon>
        <taxon>Defluviicoccus</taxon>
    </lineage>
</organism>
<keyword evidence="1" id="KW-0732">Signal</keyword>
<gene>
    <name evidence="2" type="ORF">HQ394_01050</name>
</gene>
<evidence type="ECO:0000313" key="3">
    <source>
        <dbReference type="Proteomes" id="UP000516369"/>
    </source>
</evidence>
<dbReference type="NCBIfam" id="TIGR02122">
    <property type="entry name" value="TRAP_TAXI"/>
    <property type="match status" value="2"/>
</dbReference>
<dbReference type="EMBL" id="CP053923">
    <property type="protein sequence ID" value="QNT68212.1"/>
    <property type="molecule type" value="Genomic_DNA"/>
</dbReference>
<name>A0A7H1MXM6_9PROT</name>
<proteinExistence type="predicted"/>
<dbReference type="Proteomes" id="UP000516369">
    <property type="component" value="Chromosome"/>
</dbReference>
<dbReference type="Pfam" id="PF16868">
    <property type="entry name" value="NMT1_3"/>
    <property type="match status" value="2"/>
</dbReference>
<keyword evidence="3" id="KW-1185">Reference proteome</keyword>
<dbReference type="KEGG" id="dvn:HQ394_01050"/>
<dbReference type="RefSeq" id="WP_190261655.1">
    <property type="nucleotide sequence ID" value="NZ_CP053923.1"/>
</dbReference>
<dbReference type="InterPro" id="IPR011852">
    <property type="entry name" value="TRAP_TAXI"/>
</dbReference>
<feature type="signal peptide" evidence="1">
    <location>
        <begin position="1"/>
        <end position="23"/>
    </location>
</feature>
<dbReference type="Gene3D" id="3.40.190.10">
    <property type="entry name" value="Periplasmic binding protein-like II"/>
    <property type="match status" value="4"/>
</dbReference>
<evidence type="ECO:0000256" key="1">
    <source>
        <dbReference type="SAM" id="SignalP"/>
    </source>
</evidence>
<sequence>MRMIRVIAALLLALGLLGGRAGAAQAQQSVDALRNKANQGTVSIISGGVNGTYIRIASDLAAVLDKDGELRILPIVGKGSVRNLLDLLYLRGIDVAILQSDVLSYSLKEHLAPNLAQRIRYITKLYNEEVHILAGRDVAQVADLAGRKVNVDGAGSGTAMTASILFDALGVKIVPTNFDQALALEKLKAGEIAAMVYVVGKPAELFSKIAADSGLHLLSLPLTPNLLQTYLPSSLSHSDYPALIAEGQAADTVAVGAVMAVYNWDPKSERYKTMAAFVDAFFDDFDRFLQPPRHPKWQDVNLAAELPGWTRFQPAQDWLDRRPTTAGTGYDIPLKNSFDEFIAFMQQSGGNPREGATQSREALFARFLEWRKRQQEASPTEAITILTGDPSGVYYPLGTALGTLYGKLRPAAQVTVQATQGSVQNLNLLQAGRGDIAFALADSVDLAWKGDAELGFPSRLDKLRTVAAIYPNYIQVVATKASGIQSLADLKGKRVSVGAPRSGTEINARRVFAAAGLSYDMMSVQYLPFGESVALMKQGDLDATLQSAGLGVASIRELASAVPITLVPIPPKVVARIGGPAYVARTIPAGTYAGQTQDVPTASINNLLMTREGVPAEVIYTITKAMFDNLPALTTAHAAAQGIALNHAVQGSPVPLHPGAQRYFREKGLLR</sequence>
<dbReference type="CDD" id="cd13567">
    <property type="entry name" value="PBP2_TtGluBP"/>
    <property type="match status" value="1"/>
</dbReference>
<dbReference type="SUPFAM" id="SSF53850">
    <property type="entry name" value="Periplasmic binding protein-like II"/>
    <property type="match status" value="2"/>
</dbReference>
<accession>A0A7H1MXM6</accession>
<dbReference type="PANTHER" id="PTHR42941">
    <property type="entry name" value="SLL1037 PROTEIN"/>
    <property type="match status" value="1"/>
</dbReference>
<feature type="chain" id="PRO_5028920923" evidence="1">
    <location>
        <begin position="24"/>
        <end position="671"/>
    </location>
</feature>
<reference evidence="2 3" key="1">
    <citation type="submission" date="2020-05" db="EMBL/GenBank/DDBJ databases">
        <title>Complete closed genome sequence of Defluviicoccus vanus.</title>
        <authorList>
            <person name="Bessarab I."/>
            <person name="Arumugam K."/>
            <person name="Maszenan A.M."/>
            <person name="Seviour R.J."/>
            <person name="Williams R.B."/>
        </authorList>
    </citation>
    <scope>NUCLEOTIDE SEQUENCE [LARGE SCALE GENOMIC DNA]</scope>
    <source>
        <strain evidence="2 3">Ben 114</strain>
    </source>
</reference>